<keyword evidence="2" id="KW-1185">Reference proteome</keyword>
<dbReference type="Proteomes" id="UP000070501">
    <property type="component" value="Unassembled WGS sequence"/>
</dbReference>
<name>A0A136IM06_9PEZI</name>
<protein>
    <submittedName>
        <fullName evidence="1">Uncharacterized protein</fullName>
    </submittedName>
</protein>
<reference evidence="2" key="1">
    <citation type="submission" date="2016-02" db="EMBL/GenBank/DDBJ databases">
        <title>Draft genome sequence of Microdochium bolleyi, a fungal endophyte of beachgrass.</title>
        <authorList>
            <consortium name="DOE Joint Genome Institute"/>
            <person name="David A.S."/>
            <person name="May G."/>
            <person name="Haridas S."/>
            <person name="Lim J."/>
            <person name="Wang M."/>
            <person name="Labutti K."/>
            <person name="Lipzen A."/>
            <person name="Barry K."/>
            <person name="Grigoriev I.V."/>
        </authorList>
    </citation>
    <scope>NUCLEOTIDE SEQUENCE [LARGE SCALE GENOMIC DNA]</scope>
    <source>
        <strain evidence="2">J235TASD1</strain>
    </source>
</reference>
<dbReference type="EMBL" id="KQ964272">
    <property type="protein sequence ID" value="KXJ85963.1"/>
    <property type="molecule type" value="Genomic_DNA"/>
</dbReference>
<proteinExistence type="predicted"/>
<evidence type="ECO:0000313" key="1">
    <source>
        <dbReference type="EMBL" id="KXJ85963.1"/>
    </source>
</evidence>
<gene>
    <name evidence="1" type="ORF">Micbo1qcDRAFT_168957</name>
</gene>
<accession>A0A136IM06</accession>
<dbReference type="AlphaFoldDB" id="A0A136IM06"/>
<evidence type="ECO:0000313" key="2">
    <source>
        <dbReference type="Proteomes" id="UP000070501"/>
    </source>
</evidence>
<sequence length="53" mass="6031">MPHVFMFGCLPRPPPAIFSWTQAAVRMWIVNGWLAARSIVTCRIPESHARAPR</sequence>
<feature type="non-terminal residue" evidence="1">
    <location>
        <position position="53"/>
    </location>
</feature>
<dbReference type="InParanoid" id="A0A136IM06"/>
<organism evidence="1 2">
    <name type="scientific">Microdochium bolleyi</name>
    <dbReference type="NCBI Taxonomy" id="196109"/>
    <lineage>
        <taxon>Eukaryota</taxon>
        <taxon>Fungi</taxon>
        <taxon>Dikarya</taxon>
        <taxon>Ascomycota</taxon>
        <taxon>Pezizomycotina</taxon>
        <taxon>Sordariomycetes</taxon>
        <taxon>Xylariomycetidae</taxon>
        <taxon>Xylariales</taxon>
        <taxon>Microdochiaceae</taxon>
        <taxon>Microdochium</taxon>
    </lineage>
</organism>